<reference evidence="1" key="2">
    <citation type="submission" date="2017-06" db="EMBL/GenBank/DDBJ databases">
        <title>WGS assembly of Brachypodium distachyon.</title>
        <authorList>
            <consortium name="The International Brachypodium Initiative"/>
            <person name="Lucas S."/>
            <person name="Harmon-Smith M."/>
            <person name="Lail K."/>
            <person name="Tice H."/>
            <person name="Grimwood J."/>
            <person name="Bruce D."/>
            <person name="Barry K."/>
            <person name="Shu S."/>
            <person name="Lindquist E."/>
            <person name="Wang M."/>
            <person name="Pitluck S."/>
            <person name="Vogel J.P."/>
            <person name="Garvin D.F."/>
            <person name="Mockler T.C."/>
            <person name="Schmutz J."/>
            <person name="Rokhsar D."/>
            <person name="Bevan M.W."/>
        </authorList>
    </citation>
    <scope>NUCLEOTIDE SEQUENCE</scope>
    <source>
        <strain evidence="1">Bd21</strain>
    </source>
</reference>
<evidence type="ECO:0000313" key="3">
    <source>
        <dbReference type="Proteomes" id="UP000008810"/>
    </source>
</evidence>
<gene>
    <name evidence="1" type="ORF">BRADI_3g08886v3</name>
</gene>
<reference evidence="1 2" key="1">
    <citation type="journal article" date="2010" name="Nature">
        <title>Genome sequencing and analysis of the model grass Brachypodium distachyon.</title>
        <authorList>
            <consortium name="International Brachypodium Initiative"/>
        </authorList>
    </citation>
    <scope>NUCLEOTIDE SEQUENCE [LARGE SCALE GENOMIC DNA]</scope>
    <source>
        <strain evidence="1 2">Bd21</strain>
    </source>
</reference>
<reference evidence="2" key="3">
    <citation type="submission" date="2018-08" db="UniProtKB">
        <authorList>
            <consortium name="EnsemblPlants"/>
        </authorList>
    </citation>
    <scope>IDENTIFICATION</scope>
    <source>
        <strain evidence="2">cv. Bd21</strain>
    </source>
</reference>
<protein>
    <submittedName>
        <fullName evidence="1 2">Uncharacterized protein</fullName>
    </submittedName>
</protein>
<evidence type="ECO:0000313" key="1">
    <source>
        <dbReference type="EMBL" id="KQJ94154.1"/>
    </source>
</evidence>
<name>A0A0Q3HLE5_BRADI</name>
<dbReference type="InParanoid" id="A0A0Q3HLE5"/>
<organism evidence="1">
    <name type="scientific">Brachypodium distachyon</name>
    <name type="common">Purple false brome</name>
    <name type="synonym">Trachynia distachya</name>
    <dbReference type="NCBI Taxonomy" id="15368"/>
    <lineage>
        <taxon>Eukaryota</taxon>
        <taxon>Viridiplantae</taxon>
        <taxon>Streptophyta</taxon>
        <taxon>Embryophyta</taxon>
        <taxon>Tracheophyta</taxon>
        <taxon>Spermatophyta</taxon>
        <taxon>Magnoliopsida</taxon>
        <taxon>Liliopsida</taxon>
        <taxon>Poales</taxon>
        <taxon>Poaceae</taxon>
        <taxon>BOP clade</taxon>
        <taxon>Pooideae</taxon>
        <taxon>Stipodae</taxon>
        <taxon>Brachypodieae</taxon>
        <taxon>Brachypodium</taxon>
    </lineage>
</organism>
<proteinExistence type="predicted"/>
<dbReference type="EMBL" id="CM000882">
    <property type="protein sequence ID" value="KQJ94154.1"/>
    <property type="molecule type" value="Genomic_DNA"/>
</dbReference>
<accession>A0A0Q3HLE5</accession>
<evidence type="ECO:0000313" key="2">
    <source>
        <dbReference type="EnsemblPlants" id="KQJ94154"/>
    </source>
</evidence>
<dbReference type="Proteomes" id="UP000008810">
    <property type="component" value="Chromosome 3"/>
</dbReference>
<sequence>MAQCSIHCFWREMESGMTQVDSGVARFVHLFSDDHQKILLLGFMKQQGVH</sequence>
<dbReference type="EnsemblPlants" id="KQJ94154">
    <property type="protein sequence ID" value="KQJ94154"/>
    <property type="gene ID" value="BRADI_3g08886v3"/>
</dbReference>
<keyword evidence="3" id="KW-1185">Reference proteome</keyword>
<dbReference type="Gramene" id="KQJ94154">
    <property type="protein sequence ID" value="KQJ94154"/>
    <property type="gene ID" value="BRADI_3g08886v3"/>
</dbReference>
<dbReference type="AlphaFoldDB" id="A0A0Q3HLE5"/>